<keyword evidence="4" id="KW-1185">Reference proteome</keyword>
<reference evidence="2 5" key="2">
    <citation type="submission" date="2020-04" db="EMBL/GenBank/DDBJ databases">
        <authorList>
            <person name="De Canck E."/>
        </authorList>
    </citation>
    <scope>NUCLEOTIDE SEQUENCE [LARGE SCALE GENOMIC DNA]</scope>
    <source>
        <strain evidence="2 5">LMG 29660</strain>
    </source>
</reference>
<dbReference type="Proteomes" id="UP000494135">
    <property type="component" value="Unassembled WGS sequence"/>
</dbReference>
<evidence type="ECO:0000313" key="4">
    <source>
        <dbReference type="Proteomes" id="UP000193146"/>
    </source>
</evidence>
<dbReference type="Proteomes" id="UP000193146">
    <property type="component" value="Unassembled WGS sequence"/>
</dbReference>
<dbReference type="EMBL" id="CADIKG010000007">
    <property type="protein sequence ID" value="CAB3758199.1"/>
    <property type="molecule type" value="Genomic_DNA"/>
</dbReference>
<dbReference type="InterPro" id="IPR025391">
    <property type="entry name" value="DUF4123"/>
</dbReference>
<dbReference type="Pfam" id="PF13503">
    <property type="entry name" value="DUF4123"/>
    <property type="match status" value="1"/>
</dbReference>
<sequence length="301" mass="33563">MERIDFDGHALDARHFLLLDPLQGDEDAMLSWQNLPLRALAPPGFDAQSRQLPFLLAWQDLSDAQRTQALRLLTDRDDATAASLCVGLLQSDAVSAFVRAHLRQLLVPHFPDGARGVFRFYDPVVFLHLGWMLDAGQRSVLFGPVSVWTFPSGGAWLAYSTPSQGSHHVRFAPGEAVWRRIGRIGAVHAALETEPAWRAEPVLYGPQVEAWLIRAEAHGLSERDDVMAFARHGMLKYPGFDTHPEVIAMLQQCAGHPTRYRRLTSLWSDDDWQAIVRDLERAAQARHVAPANTDHSTQGAS</sequence>
<evidence type="ECO:0000313" key="3">
    <source>
        <dbReference type="EMBL" id="ORT85056.1"/>
    </source>
</evidence>
<protein>
    <recommendedName>
        <fullName evidence="1">DUF4123 domain-containing protein</fullName>
    </recommendedName>
</protein>
<evidence type="ECO:0000259" key="1">
    <source>
        <dbReference type="Pfam" id="PF13503"/>
    </source>
</evidence>
<dbReference type="RefSeq" id="WP_085040290.1">
    <property type="nucleotide sequence ID" value="NZ_CADIKG010000007.1"/>
</dbReference>
<dbReference type="AlphaFoldDB" id="A0A1X1PG32"/>
<accession>A0A1X1PG32</accession>
<gene>
    <name evidence="3" type="ORF">B7G54_18005</name>
    <name evidence="2" type="ORF">LMG29660_03361</name>
</gene>
<evidence type="ECO:0000313" key="2">
    <source>
        <dbReference type="EMBL" id="CAB3758199.1"/>
    </source>
</evidence>
<evidence type="ECO:0000313" key="5">
    <source>
        <dbReference type="Proteomes" id="UP000494135"/>
    </source>
</evidence>
<name>A0A1X1PG32_9BURK</name>
<reference evidence="3 4" key="1">
    <citation type="submission" date="2017-04" db="EMBL/GenBank/DDBJ databases">
        <title>Burkholderia puraquae sp. nov., a novel Burkholderia cepacia complex species from hospital setting samples.</title>
        <authorList>
            <person name="Martina P."/>
            <person name="Leguizamon M."/>
            <person name="Prieto C."/>
            <person name="Sousa S."/>
            <person name="Montanaro P."/>
            <person name="Draghi W."/>
            <person name="Staembler M."/>
            <person name="Bettiol M."/>
            <person name="Figoli C."/>
            <person name="Palau J."/>
            <person name="Alvarez F."/>
            <person name="Benetti S."/>
            <person name="Anchat E."/>
            <person name="Vescina C."/>
            <person name="Ferreras J."/>
            <person name="Lasch P."/>
            <person name="Lagares A."/>
            <person name="Zorreguieta A."/>
            <person name="Yantorno O."/>
            <person name="Bosch A."/>
        </authorList>
    </citation>
    <scope>NUCLEOTIDE SEQUENCE [LARGE SCALE GENOMIC DNA]</scope>
    <source>
        <strain evidence="3 4">CAMPA 1040</strain>
    </source>
</reference>
<organism evidence="3 4">
    <name type="scientific">Burkholderia puraquae</name>
    <dbReference type="NCBI Taxonomy" id="1904757"/>
    <lineage>
        <taxon>Bacteria</taxon>
        <taxon>Pseudomonadati</taxon>
        <taxon>Pseudomonadota</taxon>
        <taxon>Betaproteobacteria</taxon>
        <taxon>Burkholderiales</taxon>
        <taxon>Burkholderiaceae</taxon>
        <taxon>Burkholderia</taxon>
        <taxon>Burkholderia cepacia complex</taxon>
    </lineage>
</organism>
<dbReference type="EMBL" id="NBYX01000008">
    <property type="protein sequence ID" value="ORT85056.1"/>
    <property type="molecule type" value="Genomic_DNA"/>
</dbReference>
<proteinExistence type="predicted"/>
<dbReference type="OrthoDB" id="8584274at2"/>
<feature type="domain" description="DUF4123" evidence="1">
    <location>
        <begin position="40"/>
        <end position="139"/>
    </location>
</feature>